<dbReference type="AlphaFoldDB" id="A0A7M4BQ64"/>
<dbReference type="Proteomes" id="UP000444980">
    <property type="component" value="Unassembled WGS sequence"/>
</dbReference>
<organism evidence="2 3">
    <name type="scientific">Gordonia crocea</name>
    <dbReference type="NCBI Taxonomy" id="589162"/>
    <lineage>
        <taxon>Bacteria</taxon>
        <taxon>Bacillati</taxon>
        <taxon>Actinomycetota</taxon>
        <taxon>Actinomycetes</taxon>
        <taxon>Mycobacteriales</taxon>
        <taxon>Gordoniaceae</taxon>
        <taxon>Gordonia</taxon>
    </lineage>
</organism>
<reference evidence="3" key="1">
    <citation type="submission" date="2019-06" db="EMBL/GenBank/DDBJ databases">
        <title>Gordonia isolated from sludge of a wastewater treatment plant.</title>
        <authorList>
            <person name="Tamura T."/>
            <person name="Aoyama K."/>
            <person name="Kang Y."/>
            <person name="Saito S."/>
            <person name="Akiyama N."/>
            <person name="Yazawa K."/>
            <person name="Gonoi T."/>
            <person name="Mikami Y."/>
        </authorList>
    </citation>
    <scope>NUCLEOTIDE SEQUENCE [LARGE SCALE GENOMIC DNA]</scope>
    <source>
        <strain evidence="3">NBRC 107697</strain>
    </source>
</reference>
<evidence type="ECO:0000313" key="2">
    <source>
        <dbReference type="EMBL" id="GED96025.1"/>
    </source>
</evidence>
<dbReference type="EMBL" id="BJOU01000001">
    <property type="protein sequence ID" value="GED96025.1"/>
    <property type="molecule type" value="Genomic_DNA"/>
</dbReference>
<keyword evidence="3" id="KW-1185">Reference proteome</keyword>
<dbReference type="OrthoDB" id="4772408at2"/>
<gene>
    <name evidence="2" type="ORF">nbrc107697_00640</name>
</gene>
<proteinExistence type="predicted"/>
<comment type="caution">
    <text evidence="2">The sequence shown here is derived from an EMBL/GenBank/DDBJ whole genome shotgun (WGS) entry which is preliminary data.</text>
</comment>
<name>A0A7M4BQ64_9ACTN</name>
<protein>
    <recommendedName>
        <fullName evidence="1">TY-Chap central domain-containing protein</fullName>
    </recommendedName>
</protein>
<evidence type="ECO:0000313" key="3">
    <source>
        <dbReference type="Proteomes" id="UP000444980"/>
    </source>
</evidence>
<dbReference type="InterPro" id="IPR054343">
    <property type="entry name" value="TY-Chap_M"/>
</dbReference>
<sequence>MTHDDRFRDSDDLWRDFERTATAPGGDAALAHIPDDSDDLIRLVGEALREKFDELPPLDEDRDYVLHHLGQQVWVHVDAEFPAITILARVAHGVYSRRSTEVELGILNRQHPLTRWVLGDRSIWQRSTLIALPFAPAHLILLLDQFFDTMSSTRDDLAYRTGAKVA</sequence>
<accession>A0A7M4BQ64</accession>
<evidence type="ECO:0000259" key="1">
    <source>
        <dbReference type="Pfam" id="PF22551"/>
    </source>
</evidence>
<feature type="domain" description="TY-Chap central" evidence="1">
    <location>
        <begin position="38"/>
        <end position="162"/>
    </location>
</feature>
<dbReference type="RefSeq" id="WP_161925555.1">
    <property type="nucleotide sequence ID" value="NZ_BJOU01000001.1"/>
</dbReference>
<dbReference type="Pfam" id="PF22551">
    <property type="entry name" value="TY-Chap1"/>
    <property type="match status" value="1"/>
</dbReference>